<dbReference type="PANTHER" id="PTHR47760">
    <property type="entry name" value="G-PROTEIN COUPLED RECEPTOR B0563.6-LIKE PROTEIN-RELATED"/>
    <property type="match status" value="1"/>
</dbReference>
<feature type="transmembrane region" description="Helical" evidence="6">
    <location>
        <begin position="20"/>
        <end position="40"/>
    </location>
</feature>
<dbReference type="InterPro" id="IPR053093">
    <property type="entry name" value="GPCR-like"/>
</dbReference>
<proteinExistence type="inferred from homology"/>
<dbReference type="FunCoup" id="G0MQU7">
    <property type="interactions" value="9"/>
</dbReference>
<evidence type="ECO:0000259" key="7">
    <source>
        <dbReference type="PROSITE" id="PS50262"/>
    </source>
</evidence>
<dbReference type="eggNOG" id="KOG3656">
    <property type="taxonomic scope" value="Eukaryota"/>
</dbReference>
<dbReference type="GO" id="GO:0004930">
    <property type="term" value="F:G protein-coupled receptor activity"/>
    <property type="evidence" value="ECO:0007669"/>
    <property type="project" value="UniProtKB-KW"/>
</dbReference>
<dbReference type="PANTHER" id="PTHR47760:SF2">
    <property type="entry name" value="G-PROTEIN COUPLED RECEPTOR B0563.6-RELATED"/>
    <property type="match status" value="1"/>
</dbReference>
<dbReference type="SMART" id="SM01381">
    <property type="entry name" value="7TM_GPCR_Srsx"/>
    <property type="match status" value="1"/>
</dbReference>
<dbReference type="PROSITE" id="PS50262">
    <property type="entry name" value="G_PROTEIN_RECEP_F1_2"/>
    <property type="match status" value="1"/>
</dbReference>
<dbReference type="Gene3D" id="1.20.1070.10">
    <property type="entry name" value="Rhodopsin 7-helix transmembrane proteins"/>
    <property type="match status" value="1"/>
</dbReference>
<dbReference type="PROSITE" id="PS00237">
    <property type="entry name" value="G_PROTEIN_RECEP_F1_1"/>
    <property type="match status" value="1"/>
</dbReference>
<feature type="transmembrane region" description="Helical" evidence="6">
    <location>
        <begin position="52"/>
        <end position="76"/>
    </location>
</feature>
<dbReference type="EMBL" id="GL379807">
    <property type="protein sequence ID" value="EGT41449.1"/>
    <property type="molecule type" value="Genomic_DNA"/>
</dbReference>
<dbReference type="PRINTS" id="PR00237">
    <property type="entry name" value="GPCRRHODOPSN"/>
</dbReference>
<dbReference type="OrthoDB" id="10033446at2759"/>
<keyword evidence="9" id="KW-1185">Reference proteome</keyword>
<dbReference type="GO" id="GO:0016020">
    <property type="term" value="C:membrane"/>
    <property type="evidence" value="ECO:0007669"/>
    <property type="project" value="UniProtKB-SubCell"/>
</dbReference>
<organism evidence="9">
    <name type="scientific">Caenorhabditis brenneri</name>
    <name type="common">Nematode worm</name>
    <dbReference type="NCBI Taxonomy" id="135651"/>
    <lineage>
        <taxon>Eukaryota</taxon>
        <taxon>Metazoa</taxon>
        <taxon>Ecdysozoa</taxon>
        <taxon>Nematoda</taxon>
        <taxon>Chromadorea</taxon>
        <taxon>Rhabditida</taxon>
        <taxon>Rhabditina</taxon>
        <taxon>Rhabditomorpha</taxon>
        <taxon>Rhabditoidea</taxon>
        <taxon>Rhabditidae</taxon>
        <taxon>Peloderinae</taxon>
        <taxon>Caenorhabditis</taxon>
    </lineage>
</organism>
<comment type="similarity">
    <text evidence="5">Belongs to the G-protein coupled receptor 1 family.</text>
</comment>
<dbReference type="InterPro" id="IPR017452">
    <property type="entry name" value="GPCR_Rhodpsn_7TM"/>
</dbReference>
<keyword evidence="5" id="KW-0297">G-protein coupled receptor</keyword>
<gene>
    <name evidence="8" type="ORF">CAEBREN_06349</name>
</gene>
<dbReference type="Proteomes" id="UP000008068">
    <property type="component" value="Unassembled WGS sequence"/>
</dbReference>
<dbReference type="InParanoid" id="G0MQU7"/>
<keyword evidence="5" id="KW-0675">Receptor</keyword>
<feature type="transmembrane region" description="Helical" evidence="6">
    <location>
        <begin position="198"/>
        <end position="219"/>
    </location>
</feature>
<evidence type="ECO:0000256" key="3">
    <source>
        <dbReference type="ARBA" id="ARBA00022989"/>
    </source>
</evidence>
<feature type="transmembrane region" description="Helical" evidence="6">
    <location>
        <begin position="242"/>
        <end position="267"/>
    </location>
</feature>
<reference evidence="9" key="1">
    <citation type="submission" date="2011-07" db="EMBL/GenBank/DDBJ databases">
        <authorList>
            <consortium name="Caenorhabditis brenneri Sequencing and Analysis Consortium"/>
            <person name="Wilson R.K."/>
        </authorList>
    </citation>
    <scope>NUCLEOTIDE SEQUENCE [LARGE SCALE GENOMIC DNA]</scope>
    <source>
        <strain evidence="9">PB2801</strain>
    </source>
</reference>
<evidence type="ECO:0000256" key="2">
    <source>
        <dbReference type="ARBA" id="ARBA00022692"/>
    </source>
</evidence>
<sequence length="424" mass="48753">MNNSTSPNAAATVGNIAYCYVLPCICAIGIVGNITNLMVLASRRLRAVSYMYLRALAVADLLCMLFVLVFVSTEYLAKNGSTINQYKLYQIYQCHLMLTLINWALGAGVYVVVALSLERYISIVFPMHFRTWNSPQRATRAIVIAFLIPAIFYVPYAVTRYKGKQRYDPIQNVTIYSMDDHPIYTTFYWQIYKWTREAFLRFLPIIILTVLNIQIMIAFRKRQKMFQQLTKRKEQGTQKDDTLMYMLGGTVLMSLVCNIPAAINLLLIDETLKKRLDYQIFRAVANLLEITNHASQFYVFCACSTDYRTTFLQKFPCFKADYANRGRLRSFVRRTQSVIQKQGSVEHTTNSKVWILFKSKFQRDSLSHHSRKFSRHMPIEQDTVDIQLASGEQSTSGETCEADTLIKYGGSAQLCNDENNTTFL</sequence>
<evidence type="ECO:0000256" key="6">
    <source>
        <dbReference type="SAM" id="Phobius"/>
    </source>
</evidence>
<protein>
    <recommendedName>
        <fullName evidence="7">G-protein coupled receptors family 1 profile domain-containing protein</fullName>
    </recommendedName>
</protein>
<evidence type="ECO:0000313" key="8">
    <source>
        <dbReference type="EMBL" id="EGT41449.1"/>
    </source>
</evidence>
<evidence type="ECO:0000313" key="9">
    <source>
        <dbReference type="Proteomes" id="UP000008068"/>
    </source>
</evidence>
<dbReference type="CDD" id="cd14978">
    <property type="entry name" value="7tmA_FMRFamide_R-like"/>
    <property type="match status" value="1"/>
</dbReference>
<dbReference type="AlphaFoldDB" id="G0MQU7"/>
<accession>G0MQU7</accession>
<dbReference type="InterPro" id="IPR000276">
    <property type="entry name" value="GPCR_Rhodpsn"/>
</dbReference>
<dbReference type="Pfam" id="PF00001">
    <property type="entry name" value="7tm_1"/>
    <property type="match status" value="1"/>
</dbReference>
<evidence type="ECO:0000256" key="1">
    <source>
        <dbReference type="ARBA" id="ARBA00004370"/>
    </source>
</evidence>
<comment type="subcellular location">
    <subcellularLocation>
        <location evidence="1">Membrane</location>
    </subcellularLocation>
</comment>
<feature type="domain" description="G-protein coupled receptors family 1 profile" evidence="7">
    <location>
        <begin position="32"/>
        <end position="300"/>
    </location>
</feature>
<dbReference type="HOGENOM" id="CLU_050919_0_0_1"/>
<dbReference type="STRING" id="135651.G0MQU7"/>
<dbReference type="SUPFAM" id="SSF81321">
    <property type="entry name" value="Family A G protein-coupled receptor-like"/>
    <property type="match status" value="1"/>
</dbReference>
<dbReference type="OMA" id="MVHFAKV"/>
<name>G0MQU7_CAEBE</name>
<keyword evidence="2 5" id="KW-0812">Transmembrane</keyword>
<evidence type="ECO:0000256" key="5">
    <source>
        <dbReference type="RuleBase" id="RU000688"/>
    </source>
</evidence>
<feature type="transmembrane region" description="Helical" evidence="6">
    <location>
        <begin position="96"/>
        <end position="117"/>
    </location>
</feature>
<keyword evidence="3 6" id="KW-1133">Transmembrane helix</keyword>
<evidence type="ECO:0000256" key="4">
    <source>
        <dbReference type="ARBA" id="ARBA00023136"/>
    </source>
</evidence>
<keyword evidence="4 6" id="KW-0472">Membrane</keyword>
<keyword evidence="5" id="KW-0807">Transducer</keyword>
<feature type="transmembrane region" description="Helical" evidence="6">
    <location>
        <begin position="138"/>
        <end position="158"/>
    </location>
</feature>